<reference evidence="2 3" key="1">
    <citation type="submission" date="2022-09" db="EMBL/GenBank/DDBJ databases">
        <authorList>
            <person name="Palmer J.M."/>
        </authorList>
    </citation>
    <scope>NUCLEOTIDE SEQUENCE [LARGE SCALE GENOMIC DNA]</scope>
    <source>
        <strain evidence="2 3">DSM 7382</strain>
    </source>
</reference>
<evidence type="ECO:0000313" key="3">
    <source>
        <dbReference type="Proteomes" id="UP001385951"/>
    </source>
</evidence>
<protein>
    <recommendedName>
        <fullName evidence="4">F-box domain-containing protein</fullName>
    </recommendedName>
</protein>
<feature type="compositionally biased region" description="Polar residues" evidence="1">
    <location>
        <begin position="80"/>
        <end position="111"/>
    </location>
</feature>
<accession>A0AAW0FQB2</accession>
<evidence type="ECO:0000256" key="1">
    <source>
        <dbReference type="SAM" id="MobiDB-lite"/>
    </source>
</evidence>
<gene>
    <name evidence="2" type="ORF">QCA50_013510</name>
</gene>
<evidence type="ECO:0008006" key="4">
    <source>
        <dbReference type="Google" id="ProtNLM"/>
    </source>
</evidence>
<evidence type="ECO:0000313" key="2">
    <source>
        <dbReference type="EMBL" id="KAK7683248.1"/>
    </source>
</evidence>
<name>A0AAW0FQB2_9APHY</name>
<keyword evidence="3" id="KW-1185">Reference proteome</keyword>
<organism evidence="2 3">
    <name type="scientific">Cerrena zonata</name>
    <dbReference type="NCBI Taxonomy" id="2478898"/>
    <lineage>
        <taxon>Eukaryota</taxon>
        <taxon>Fungi</taxon>
        <taxon>Dikarya</taxon>
        <taxon>Basidiomycota</taxon>
        <taxon>Agaricomycotina</taxon>
        <taxon>Agaricomycetes</taxon>
        <taxon>Polyporales</taxon>
        <taxon>Cerrenaceae</taxon>
        <taxon>Cerrena</taxon>
    </lineage>
</organism>
<sequence>METSTNTCKQVSGLIPLRKTSGSRSFFWNTDTLTYSDIPASGALEPWPIVNGQDSVDFSDSSPAEGTVNNDIQRVESKSDSSLTLDMNKSKQTARNSIPSTLGSGCQVSDRGQVSSHFSKFPTEVYETIIDYVAKLCYKGRWRDLANCALVSRAWVPRAQMHLFSSIHFEHKDSVISFQYAVRRKPFLLQYIISFQADYYNIIPRPTTLLTSYFMRNLKQCCILSLDLRTAHSSLSRFPSLATSLQLLEIHGWMNGDVNQLCRFLVSFRSLTMLTIAWSNRTPFRGLDLPHLHLSCSKSSLRALIIRFKPHISRVLQFLIKARPFVTHLKHFIIAWDYRRDISSTPVQEITELLQHCSRSLEEVTVIFGPCPGLIRSWESLYSLTLLVGLNSTMAQHEQRLFLDDARRLDDLLAGEMFRSFRKLQIRTKLLEPIEFPKLKARKVEVNISGECGYISFGMSL</sequence>
<dbReference type="AlphaFoldDB" id="A0AAW0FQB2"/>
<feature type="region of interest" description="Disordered" evidence="1">
    <location>
        <begin position="78"/>
        <end position="111"/>
    </location>
</feature>
<proteinExistence type="predicted"/>
<dbReference type="Proteomes" id="UP001385951">
    <property type="component" value="Unassembled WGS sequence"/>
</dbReference>
<comment type="caution">
    <text evidence="2">The sequence shown here is derived from an EMBL/GenBank/DDBJ whole genome shotgun (WGS) entry which is preliminary data.</text>
</comment>
<dbReference type="EMBL" id="JASBNA010000031">
    <property type="protein sequence ID" value="KAK7683248.1"/>
    <property type="molecule type" value="Genomic_DNA"/>
</dbReference>